<comment type="pathway">
    <text evidence="1">Protein modification; protein ubiquitination.</text>
</comment>
<dbReference type="EMBL" id="CABPRJ010000999">
    <property type="protein sequence ID" value="VVC34554.1"/>
    <property type="molecule type" value="Genomic_DNA"/>
</dbReference>
<dbReference type="InterPro" id="IPR051865">
    <property type="entry name" value="WD-repeat_CDT2_adapter"/>
</dbReference>
<evidence type="ECO:0000313" key="5">
    <source>
        <dbReference type="EMBL" id="VVC34554.1"/>
    </source>
</evidence>
<dbReference type="InterPro" id="IPR036322">
    <property type="entry name" value="WD40_repeat_dom_sf"/>
</dbReference>
<dbReference type="SUPFAM" id="SSF50978">
    <property type="entry name" value="WD40 repeat-like"/>
    <property type="match status" value="1"/>
</dbReference>
<reference evidence="5 6" key="1">
    <citation type="submission" date="2019-08" db="EMBL/GenBank/DDBJ databases">
        <authorList>
            <person name="Alioto T."/>
            <person name="Alioto T."/>
            <person name="Gomez Garrido J."/>
        </authorList>
    </citation>
    <scope>NUCLEOTIDE SEQUENCE [LARGE SCALE GENOMIC DNA]</scope>
</reference>
<dbReference type="GO" id="GO:0007095">
    <property type="term" value="P:mitotic G2 DNA damage checkpoint signaling"/>
    <property type="evidence" value="ECO:0007669"/>
    <property type="project" value="TreeGrafter"/>
</dbReference>
<sequence>MDLDYNINKYLQNRELGFRRNCYGFKQNISENLIEKMRCTAYNMNNLETYIGSTFCCKFSKNKNNLHMVACSTDHGEIIIQNTLEDNEMKGGVVNILDNYKRAVLHDNAIFNLAWAEPNMKLVTASADQTSKIIQVLPSGKMELLVTFNYNSSVKSVMFCPGSSDVFCGGSQDGSIKVWDTRVNNNRFVINCLGLEHHIPNAHGVYTKHNPYKRAFKSYGISSVIYQNDLSIISCSSNDPAINVWDLRKSYRQVKGNTESLPLKKYYCSETSSHGFIDIHLNPQSSLLYASRLRDSIFCFSLDSAQRTPIHCYSGHCQETSFSKISISHDGRYIFSGCTNNTGVIWTTELPHIEKPIFILNKKLRDPFSVLDLLHQELSVSDWCADPTTHPKLVTSSDSIPLLWSVTKMQVKTSYHKFIKTQEGKTKKMFLNSTRTVPIKLNTELKEKFGKETEEHMKNWHLQEKNLIQKKDITPLTSKNPWDFLLTKTKLPSSSTQLSPVPNNSSIKKIHEVVTPNLNDSSVQQISEVVTSKSQKRKKNHLSSLNLIEHYLVASKREKLDADNPI</sequence>
<keyword evidence="6" id="KW-1185">Reference proteome</keyword>
<dbReference type="AlphaFoldDB" id="A0A5E4MSG4"/>
<dbReference type="GO" id="GO:0005634">
    <property type="term" value="C:nucleus"/>
    <property type="evidence" value="ECO:0007669"/>
    <property type="project" value="TreeGrafter"/>
</dbReference>
<dbReference type="PROSITE" id="PS50082">
    <property type="entry name" value="WD_REPEATS_2"/>
    <property type="match status" value="1"/>
</dbReference>
<keyword evidence="2" id="KW-0833">Ubl conjugation pathway</keyword>
<dbReference type="Proteomes" id="UP000325440">
    <property type="component" value="Unassembled WGS sequence"/>
</dbReference>
<dbReference type="Gene3D" id="2.130.10.10">
    <property type="entry name" value="YVTN repeat-like/Quinoprotein amine dehydrogenase"/>
    <property type="match status" value="1"/>
</dbReference>
<dbReference type="InterPro" id="IPR015943">
    <property type="entry name" value="WD40/YVTN_repeat-like_dom_sf"/>
</dbReference>
<keyword evidence="4" id="KW-0853">WD repeat</keyword>
<name>A0A5E4MSG4_9HEMI</name>
<evidence type="ECO:0000256" key="3">
    <source>
        <dbReference type="ARBA" id="ARBA00038344"/>
    </source>
</evidence>
<dbReference type="GO" id="GO:0030674">
    <property type="term" value="F:protein-macromolecule adaptor activity"/>
    <property type="evidence" value="ECO:0007669"/>
    <property type="project" value="TreeGrafter"/>
</dbReference>
<evidence type="ECO:0000256" key="2">
    <source>
        <dbReference type="ARBA" id="ARBA00022786"/>
    </source>
</evidence>
<proteinExistence type="inferred from homology"/>
<evidence type="ECO:0000313" key="6">
    <source>
        <dbReference type="Proteomes" id="UP000325440"/>
    </source>
</evidence>
<evidence type="ECO:0000256" key="1">
    <source>
        <dbReference type="ARBA" id="ARBA00004906"/>
    </source>
</evidence>
<dbReference type="PANTHER" id="PTHR22852:SF0">
    <property type="entry name" value="DENTICLELESS PROTEIN HOMOLOG"/>
    <property type="match status" value="1"/>
</dbReference>
<gene>
    <name evidence="5" type="ORF">CINCED_3A012480</name>
</gene>
<dbReference type="SMART" id="SM00320">
    <property type="entry name" value="WD40"/>
    <property type="match status" value="4"/>
</dbReference>
<accession>A0A5E4MSG4</accession>
<comment type="similarity">
    <text evidence="3">Belongs to the WD repeat cdt2 family.</text>
</comment>
<dbReference type="PANTHER" id="PTHR22852">
    <property type="entry name" value="LETHAL 2 DENTICLELESS PROTEIN RETINOIC ACID-REGULATED NUCLEAR MATRIX-ASSOCIATED PROTEIN"/>
    <property type="match status" value="1"/>
</dbReference>
<dbReference type="InterPro" id="IPR001680">
    <property type="entry name" value="WD40_rpt"/>
</dbReference>
<dbReference type="Pfam" id="PF00400">
    <property type="entry name" value="WD40"/>
    <property type="match status" value="2"/>
</dbReference>
<protein>
    <submittedName>
        <fullName evidence="5">Six-bladed beta-propeller, TolB-like,WD40/YVTN repeat-like-containing domain,WD40-repeat-containing</fullName>
    </submittedName>
</protein>
<evidence type="ECO:0000256" key="4">
    <source>
        <dbReference type="PROSITE-ProRule" id="PRU00221"/>
    </source>
</evidence>
<feature type="repeat" description="WD" evidence="4">
    <location>
        <begin position="147"/>
        <end position="189"/>
    </location>
</feature>
<organism evidence="5 6">
    <name type="scientific">Cinara cedri</name>
    <dbReference type="NCBI Taxonomy" id="506608"/>
    <lineage>
        <taxon>Eukaryota</taxon>
        <taxon>Metazoa</taxon>
        <taxon>Ecdysozoa</taxon>
        <taxon>Arthropoda</taxon>
        <taxon>Hexapoda</taxon>
        <taxon>Insecta</taxon>
        <taxon>Pterygota</taxon>
        <taxon>Neoptera</taxon>
        <taxon>Paraneoptera</taxon>
        <taxon>Hemiptera</taxon>
        <taxon>Sternorrhyncha</taxon>
        <taxon>Aphidomorpha</taxon>
        <taxon>Aphidoidea</taxon>
        <taxon>Aphididae</taxon>
        <taxon>Lachninae</taxon>
        <taxon>Cinara</taxon>
    </lineage>
</organism>
<dbReference type="GO" id="GO:0043161">
    <property type="term" value="P:proteasome-mediated ubiquitin-dependent protein catabolic process"/>
    <property type="evidence" value="ECO:0007669"/>
    <property type="project" value="TreeGrafter"/>
</dbReference>
<dbReference type="OrthoDB" id="2096344at2759"/>